<dbReference type="Proteomes" id="UP001454036">
    <property type="component" value="Unassembled WGS sequence"/>
</dbReference>
<feature type="compositionally biased region" description="Acidic residues" evidence="2">
    <location>
        <begin position="69"/>
        <end position="79"/>
    </location>
</feature>
<feature type="compositionally biased region" description="Polar residues" evidence="2">
    <location>
        <begin position="198"/>
        <end position="211"/>
    </location>
</feature>
<evidence type="ECO:0000313" key="4">
    <source>
        <dbReference type="Proteomes" id="UP001454036"/>
    </source>
</evidence>
<dbReference type="InterPro" id="IPR040321">
    <property type="entry name" value="SCD2-like"/>
</dbReference>
<name>A0AAV3P3X5_LITER</name>
<dbReference type="GO" id="GO:0000911">
    <property type="term" value="P:cytokinesis by cell plate formation"/>
    <property type="evidence" value="ECO:0007669"/>
    <property type="project" value="InterPro"/>
</dbReference>
<proteinExistence type="predicted"/>
<feature type="compositionally biased region" description="Polar residues" evidence="2">
    <location>
        <begin position="129"/>
        <end position="138"/>
    </location>
</feature>
<evidence type="ECO:0000313" key="3">
    <source>
        <dbReference type="EMBL" id="GAA0145446.1"/>
    </source>
</evidence>
<dbReference type="EMBL" id="BAABME010000779">
    <property type="protein sequence ID" value="GAA0145446.1"/>
    <property type="molecule type" value="Genomic_DNA"/>
</dbReference>
<comment type="caution">
    <text evidence="3">The sequence shown here is derived from an EMBL/GenBank/DDBJ whole genome shotgun (WGS) entry which is preliminary data.</text>
</comment>
<reference evidence="3 4" key="1">
    <citation type="submission" date="2024-01" db="EMBL/GenBank/DDBJ databases">
        <title>The complete chloroplast genome sequence of Lithospermum erythrorhizon: insights into the phylogenetic relationship among Boraginaceae species and the maternal lineages of purple gromwells.</title>
        <authorList>
            <person name="Okada T."/>
            <person name="Watanabe K."/>
        </authorList>
    </citation>
    <scope>NUCLEOTIDE SEQUENCE [LARGE SCALE GENOMIC DNA]</scope>
</reference>
<feature type="region of interest" description="Disordered" evidence="2">
    <location>
        <begin position="1"/>
        <end position="159"/>
    </location>
</feature>
<organism evidence="3 4">
    <name type="scientific">Lithospermum erythrorhizon</name>
    <name type="common">Purple gromwell</name>
    <name type="synonym">Lithospermum officinale var. erythrorhizon</name>
    <dbReference type="NCBI Taxonomy" id="34254"/>
    <lineage>
        <taxon>Eukaryota</taxon>
        <taxon>Viridiplantae</taxon>
        <taxon>Streptophyta</taxon>
        <taxon>Embryophyta</taxon>
        <taxon>Tracheophyta</taxon>
        <taxon>Spermatophyta</taxon>
        <taxon>Magnoliopsida</taxon>
        <taxon>eudicotyledons</taxon>
        <taxon>Gunneridae</taxon>
        <taxon>Pentapetalae</taxon>
        <taxon>asterids</taxon>
        <taxon>lamiids</taxon>
        <taxon>Boraginales</taxon>
        <taxon>Boraginaceae</taxon>
        <taxon>Boraginoideae</taxon>
        <taxon>Lithospermeae</taxon>
        <taxon>Lithospermum</taxon>
    </lineage>
</organism>
<evidence type="ECO:0000256" key="1">
    <source>
        <dbReference type="SAM" id="Coils"/>
    </source>
</evidence>
<feature type="compositionally biased region" description="Polar residues" evidence="2">
    <location>
        <begin position="233"/>
        <end position="249"/>
    </location>
</feature>
<accession>A0AAV3P3X5</accession>
<gene>
    <name evidence="3" type="ORF">LIER_05638</name>
</gene>
<protein>
    <recommendedName>
        <fullName evidence="5">Coiled-coil domain-containing protein SCD2</fullName>
    </recommendedName>
</protein>
<dbReference type="PANTHER" id="PTHR31762">
    <property type="entry name" value="FAS-BINDING FACTOR-LIKE PROTEIN"/>
    <property type="match status" value="1"/>
</dbReference>
<dbReference type="AlphaFoldDB" id="A0AAV3P3X5"/>
<keyword evidence="4" id="KW-1185">Reference proteome</keyword>
<feature type="compositionally biased region" description="Polar residues" evidence="2">
    <location>
        <begin position="269"/>
        <end position="287"/>
    </location>
</feature>
<evidence type="ECO:0008006" key="5">
    <source>
        <dbReference type="Google" id="ProtNLM"/>
    </source>
</evidence>
<feature type="compositionally biased region" description="Low complexity" evidence="2">
    <location>
        <begin position="251"/>
        <end position="264"/>
    </location>
</feature>
<keyword evidence="1" id="KW-0175">Coiled coil</keyword>
<dbReference type="PANTHER" id="PTHR31762:SF10">
    <property type="entry name" value="FAS-BINDING FACTOR-LIKE PROTEIN"/>
    <property type="match status" value="1"/>
</dbReference>
<feature type="compositionally biased region" description="Low complexity" evidence="2">
    <location>
        <begin position="13"/>
        <end position="30"/>
    </location>
</feature>
<feature type="compositionally biased region" description="Low complexity" evidence="2">
    <location>
        <begin position="139"/>
        <end position="153"/>
    </location>
</feature>
<feature type="coiled-coil region" evidence="1">
    <location>
        <begin position="357"/>
        <end position="468"/>
    </location>
</feature>
<evidence type="ECO:0000256" key="2">
    <source>
        <dbReference type="SAM" id="MobiDB-lite"/>
    </source>
</evidence>
<sequence length="753" mass="82580">MDRMREEYVRQNSTASSTGTGTPSGSTSPSLHRHTRSATAGLGNVKRSQQTKAAAAKLARVMAHQQPGDSDDEEDDLDLYDYNPGSASSGLGLVGNRPARSRSPLMSARTSIDQVGTGRSGLGMRPSHSAGSVEQQQTSSRYSSSGRSSHSSSIGKLPSALSVPVDNSFQSNNSAEPLVSPYARSTASPAVGRSSSPYFVSGNRSSQSANSAEPLASPYSRPTASPALGRSLSPYSVSGNRSSQSTNTAEPIASPYARPSSPASREQVHTSASMTNLRSFRSNSMEQPLSARGNTVGRPSAVLKPISMVPSAVPVTLKTGSSGAAAETQPDFRKEKKLSVEFGTFKYKDTGMEPTASSALQDELDMLQEENESLLEKLRLAEERCEEAEVRARQLEKQIANLGDGVSLEARLLSRKEAALQQREEALKAATQNYGGKGGEVAALRMEAETAKDEAASAFEQLNEITDEFRSLRTMTRRLILTREEMEEVVLKRCWLARYWSLCVRHGIHAEIASARYEYWSAFAPLPVEVVLAAAQRAKQEGCGKIPSTYVTLSYIEHSSCYLEFLSINDIPYFTRHSAVISDAEERENVHLKAELSGEGNVENMLIVDKGLKELTCLKVEEALVIAMAQKRRAASSTSTVTDELRLPIEGKNYLEGFELTEEEQEDVTFKQAWLAYFWRRVKNHGLEPDIVEERLQYWIDRMTRLPISNDAVDAERGLMELKKLAIEIKLWEVSRLSIDPDSAQKTLLEIDK</sequence>
<feature type="region of interest" description="Disordered" evidence="2">
    <location>
        <begin position="198"/>
        <end position="298"/>
    </location>
</feature>